<proteinExistence type="predicted"/>
<dbReference type="EMBL" id="JACAZI010000001">
    <property type="protein sequence ID" value="KAF7371898.1"/>
    <property type="molecule type" value="Genomic_DNA"/>
</dbReference>
<gene>
    <name evidence="7" type="ORF">MVEN_00047200</name>
</gene>
<dbReference type="InterPro" id="IPR052035">
    <property type="entry name" value="ZnF_BED_domain_contain"/>
</dbReference>
<dbReference type="GO" id="GO:0008270">
    <property type="term" value="F:zinc ion binding"/>
    <property type="evidence" value="ECO:0007669"/>
    <property type="project" value="UniProtKB-KW"/>
</dbReference>
<accession>A0A8H6Z3G1</accession>
<dbReference type="PANTHER" id="PTHR46481:SF10">
    <property type="entry name" value="ZINC FINGER BED DOMAIN-CONTAINING PROTEIN 39"/>
    <property type="match status" value="1"/>
</dbReference>
<dbReference type="AlphaFoldDB" id="A0A8H6Z3G1"/>
<name>A0A8H6Z3G1_9AGAR</name>
<keyword evidence="3" id="KW-0863">Zinc-finger</keyword>
<evidence type="ECO:0000313" key="7">
    <source>
        <dbReference type="EMBL" id="KAF7371898.1"/>
    </source>
</evidence>
<dbReference type="SUPFAM" id="SSF53098">
    <property type="entry name" value="Ribonuclease H-like"/>
    <property type="match status" value="1"/>
</dbReference>
<keyword evidence="8" id="KW-1185">Reference proteome</keyword>
<organism evidence="7 8">
    <name type="scientific">Mycena venus</name>
    <dbReference type="NCBI Taxonomy" id="2733690"/>
    <lineage>
        <taxon>Eukaryota</taxon>
        <taxon>Fungi</taxon>
        <taxon>Dikarya</taxon>
        <taxon>Basidiomycota</taxon>
        <taxon>Agaricomycotina</taxon>
        <taxon>Agaricomycetes</taxon>
        <taxon>Agaricomycetidae</taxon>
        <taxon>Agaricales</taxon>
        <taxon>Marasmiineae</taxon>
        <taxon>Mycenaceae</taxon>
        <taxon>Mycena</taxon>
    </lineage>
</organism>
<evidence type="ECO:0000256" key="4">
    <source>
        <dbReference type="ARBA" id="ARBA00022833"/>
    </source>
</evidence>
<dbReference type="GO" id="GO:0005634">
    <property type="term" value="C:nucleus"/>
    <property type="evidence" value="ECO:0007669"/>
    <property type="project" value="UniProtKB-SubCell"/>
</dbReference>
<evidence type="ECO:0000256" key="6">
    <source>
        <dbReference type="SAM" id="MobiDB-lite"/>
    </source>
</evidence>
<dbReference type="PANTHER" id="PTHR46481">
    <property type="entry name" value="ZINC FINGER BED DOMAIN-CONTAINING PROTEIN 4"/>
    <property type="match status" value="1"/>
</dbReference>
<protein>
    <submittedName>
        <fullName evidence="7">Zinc finger BED domain-containing protein 4</fullName>
    </submittedName>
</protein>
<comment type="subcellular location">
    <subcellularLocation>
        <location evidence="1">Nucleus</location>
    </subcellularLocation>
</comment>
<feature type="region of interest" description="Disordered" evidence="6">
    <location>
        <begin position="1"/>
        <end position="46"/>
    </location>
</feature>
<keyword evidence="5" id="KW-0539">Nucleus</keyword>
<evidence type="ECO:0000256" key="3">
    <source>
        <dbReference type="ARBA" id="ARBA00022771"/>
    </source>
</evidence>
<comment type="caution">
    <text evidence="7">The sequence shown here is derived from an EMBL/GenBank/DDBJ whole genome shotgun (WGS) entry which is preliminary data.</text>
</comment>
<evidence type="ECO:0000313" key="8">
    <source>
        <dbReference type="Proteomes" id="UP000620124"/>
    </source>
</evidence>
<keyword evidence="4" id="KW-0862">Zinc</keyword>
<evidence type="ECO:0000256" key="5">
    <source>
        <dbReference type="ARBA" id="ARBA00023242"/>
    </source>
</evidence>
<dbReference type="OrthoDB" id="3251057at2759"/>
<evidence type="ECO:0000256" key="2">
    <source>
        <dbReference type="ARBA" id="ARBA00022723"/>
    </source>
</evidence>
<sequence>MSRKRSHAQSTGSGDESVRAQSSCTSSPGPADTNTTADSTGANAAREKRLRFEARYKMATTSDKDVLAAQQANWTSKVYDHFRAPEILTEGGEIKYKFVCKAHPMSFVTRARHDDGTSNLRRHVLSCVGIPAAASSGSIKSFAIGSKYTPASHHMKIALWVARRHRPFLIVEDPELLDIFLDLNNRIETPSASTVSRDVKEIFQMSQKCVGALLQSYPGRLHLCIDGWTAPQVISFLSLTITWICEAKMESLILDFVKAGKAHTGIYLASCIAECLREYGIEKKILSIVGDNASNNDTMIDELADLIPTFPGKTTRVHCFAHILNLVVKAILSQFSYTKKAATTDADPVAEDDEDDEEEVKIDDLLSDELGDEEEFEEELEGEGDDDKVDPAVQASDDAAIADAAAEVNLEGWVPLLQCKDINLGCYAILKLCTLAKKVFHSPTPRIDLFKACKKCDVAPLLMVRNVSTQWNSTAMLLKRAVELKEPLKMLVGMEVHNCSRSARLGHFKLSKKEWELLEELEPLLDVFLVATEEVSHSRIPLIHDVIHIYDIITGALDDFIDGASRPLTIRAAALRGLTMLNKYYSLTNESVVYRIAVVLHPKHKTTYFSKAKWPWEWIQTAEMLVREEWEWNYKPKSSINTASTSKSKDTTTTRNKYFAALHEDDLMDVDPLDDWIRSAPVITTFDPIAW</sequence>
<dbReference type="InterPro" id="IPR012337">
    <property type="entry name" value="RNaseH-like_sf"/>
</dbReference>
<evidence type="ECO:0000256" key="1">
    <source>
        <dbReference type="ARBA" id="ARBA00004123"/>
    </source>
</evidence>
<keyword evidence="2" id="KW-0479">Metal-binding</keyword>
<reference evidence="7" key="1">
    <citation type="submission" date="2020-05" db="EMBL/GenBank/DDBJ databases">
        <title>Mycena genomes resolve the evolution of fungal bioluminescence.</title>
        <authorList>
            <person name="Tsai I.J."/>
        </authorList>
    </citation>
    <scope>NUCLEOTIDE SEQUENCE</scope>
    <source>
        <strain evidence="7">CCC161011</strain>
    </source>
</reference>
<dbReference type="Proteomes" id="UP000620124">
    <property type="component" value="Unassembled WGS sequence"/>
</dbReference>
<feature type="compositionally biased region" description="Polar residues" evidence="6">
    <location>
        <begin position="8"/>
        <end position="42"/>
    </location>
</feature>